<dbReference type="GO" id="GO:0032259">
    <property type="term" value="P:methylation"/>
    <property type="evidence" value="ECO:0007669"/>
    <property type="project" value="UniProtKB-KW"/>
</dbReference>
<evidence type="ECO:0000256" key="5">
    <source>
        <dbReference type="ARBA" id="ARBA00023098"/>
    </source>
</evidence>
<evidence type="ECO:0000256" key="1">
    <source>
        <dbReference type="ARBA" id="ARBA00010815"/>
    </source>
</evidence>
<dbReference type="Proteomes" id="UP000224740">
    <property type="component" value="Unassembled WGS sequence"/>
</dbReference>
<proteinExistence type="inferred from homology"/>
<keyword evidence="3" id="KW-0808">Transferase</keyword>
<dbReference type="SUPFAM" id="SSF53335">
    <property type="entry name" value="S-adenosyl-L-methionine-dependent methyltransferases"/>
    <property type="match status" value="1"/>
</dbReference>
<evidence type="ECO:0000313" key="8">
    <source>
        <dbReference type="EMBL" id="AXX86446.1"/>
    </source>
</evidence>
<dbReference type="RefSeq" id="WP_099310948.1">
    <property type="nucleotide sequence ID" value="NZ_CP032101.1"/>
</dbReference>
<reference evidence="9" key="2">
    <citation type="submission" date="2017-09" db="EMBL/GenBank/DDBJ databases">
        <authorList>
            <person name="Perez-Cataluna A."/>
            <person name="Figueras M.J."/>
            <person name="Salas-Masso N."/>
        </authorList>
    </citation>
    <scope>NUCLEOTIDE SEQUENCE</scope>
    <source>
        <strain evidence="9">CECT 7727</strain>
    </source>
</reference>
<feature type="domain" description="DUF7884" evidence="7">
    <location>
        <begin position="12"/>
        <end position="88"/>
    </location>
</feature>
<dbReference type="EMBL" id="NXAO01000026">
    <property type="protein sequence ID" value="PHO15466.1"/>
    <property type="molecule type" value="Genomic_DNA"/>
</dbReference>
<evidence type="ECO:0000256" key="3">
    <source>
        <dbReference type="ARBA" id="ARBA00022679"/>
    </source>
</evidence>
<dbReference type="PIRSF" id="PIRSF003085">
    <property type="entry name" value="CMAS"/>
    <property type="match status" value="1"/>
</dbReference>
<dbReference type="Proteomes" id="UP000264693">
    <property type="component" value="Chromosome"/>
</dbReference>
<dbReference type="PANTHER" id="PTHR43667:SF2">
    <property type="entry name" value="FATTY ACID C-METHYL TRANSFERASE"/>
    <property type="match status" value="1"/>
</dbReference>
<protein>
    <submittedName>
        <fullName evidence="8 9">Cyclopropane-fatty-acyl-phospholipid synthase</fullName>
    </submittedName>
</protein>
<dbReference type="InterPro" id="IPR003333">
    <property type="entry name" value="CMAS"/>
</dbReference>
<accession>A0A347TIL8</accession>
<dbReference type="AlphaFoldDB" id="A0A347TIL8"/>
<dbReference type="CDD" id="cd02440">
    <property type="entry name" value="AdoMet_MTases"/>
    <property type="match status" value="1"/>
</dbReference>
<gene>
    <name evidence="8" type="primary">cfa</name>
    <name evidence="8" type="ORF">AMRN_0691</name>
    <name evidence="9" type="ORF">CPH92_06580</name>
</gene>
<evidence type="ECO:0000256" key="2">
    <source>
        <dbReference type="ARBA" id="ARBA00022603"/>
    </source>
</evidence>
<comment type="similarity">
    <text evidence="1">Belongs to the CFA/CMAS family.</text>
</comment>
<dbReference type="GO" id="GO:0008610">
    <property type="term" value="P:lipid biosynthetic process"/>
    <property type="evidence" value="ECO:0007669"/>
    <property type="project" value="InterPro"/>
</dbReference>
<organism evidence="8 11">
    <name type="scientific">Malaciobacter marinus</name>
    <dbReference type="NCBI Taxonomy" id="505249"/>
    <lineage>
        <taxon>Bacteria</taxon>
        <taxon>Pseudomonadati</taxon>
        <taxon>Campylobacterota</taxon>
        <taxon>Epsilonproteobacteria</taxon>
        <taxon>Campylobacterales</taxon>
        <taxon>Arcobacteraceae</taxon>
        <taxon>Malaciobacter</taxon>
    </lineage>
</organism>
<dbReference type="InterPro" id="IPR050723">
    <property type="entry name" value="CFA/CMAS"/>
</dbReference>
<reference evidence="10" key="1">
    <citation type="submission" date="2017-09" db="EMBL/GenBank/DDBJ databases">
        <title>Arcobacter canalis sp. nov., a new species isolated from a water canal contaminated with urban sewage.</title>
        <authorList>
            <person name="Perez-Cataluna A."/>
            <person name="Salas-Masso N."/>
            <person name="Figueras M.J."/>
        </authorList>
    </citation>
    <scope>NUCLEOTIDE SEQUENCE [LARGE SCALE GENOMIC DNA]</scope>
    <source>
        <strain evidence="10">CECT 7727</strain>
    </source>
</reference>
<evidence type="ECO:0000259" key="7">
    <source>
        <dbReference type="Pfam" id="PF25371"/>
    </source>
</evidence>
<dbReference type="Pfam" id="PF02353">
    <property type="entry name" value="CMAS"/>
    <property type="match status" value="1"/>
</dbReference>
<keyword evidence="10" id="KW-1185">Reference proteome</keyword>
<keyword evidence="5" id="KW-0443">Lipid metabolism</keyword>
<dbReference type="InterPro" id="IPR029063">
    <property type="entry name" value="SAM-dependent_MTases_sf"/>
</dbReference>
<reference evidence="8 11" key="3">
    <citation type="submission" date="2018-08" db="EMBL/GenBank/DDBJ databases">
        <title>Complete genome of the Arcobacter marinus type strain JCM 15502.</title>
        <authorList>
            <person name="Miller W.G."/>
            <person name="Yee E."/>
            <person name="Huynh S."/>
            <person name="Parker C.T."/>
        </authorList>
    </citation>
    <scope>NUCLEOTIDE SEQUENCE [LARGE SCALE GENOMIC DNA]</scope>
    <source>
        <strain evidence="8 11">JCM 15502</strain>
    </source>
</reference>
<keyword evidence="2" id="KW-0489">Methyltransferase</keyword>
<sequence>MKKFWEKFGYGFLSKIEKGTLEVVFSNGKKEIFGDSFNPKATLYIKNNNFFKKVMLYGDIGFAESYMDEDFETNNLTNLISIALLNSNKLGSLSSDEKNNKLINLLPQFNRIKHILRKNSKNNSRKNISEHYDLSNDFFKLFLDDTMMYSSAVFENKDEDLFEAQKRKISLLAQKLRIDENSHVLEIGSGWGSMALHLAKERKCKVTTVTLSKEQKALCLKRFKEEKIEDAIEILLKDYRDLDGKYDAIIAVEMFEAVGREYFDVFFKKCQELLKPSGVLAMQVITMPDCRYEHYCKSTDFIQKYIFPGGHLPSVGKILDVTSKHTRLNLLHMEEFTEDYAKTLNIWHENFINKLAEVKKLGFDNYFIRMWKMYLNYCEAAFITRNINLVQLVFSRDQNIYLNKGLV</sequence>
<dbReference type="KEGG" id="amar:AMRN_0691"/>
<evidence type="ECO:0000256" key="6">
    <source>
        <dbReference type="PIRSR" id="PIRSR003085-1"/>
    </source>
</evidence>
<evidence type="ECO:0000313" key="10">
    <source>
        <dbReference type="Proteomes" id="UP000224740"/>
    </source>
</evidence>
<dbReference type="InterPro" id="IPR057206">
    <property type="entry name" value="DUF7884"/>
</dbReference>
<name>A0A347TIL8_9BACT</name>
<feature type="active site" evidence="6">
    <location>
        <position position="378"/>
    </location>
</feature>
<dbReference type="GO" id="GO:0008168">
    <property type="term" value="F:methyltransferase activity"/>
    <property type="evidence" value="ECO:0007669"/>
    <property type="project" value="UniProtKB-KW"/>
</dbReference>
<dbReference type="PANTHER" id="PTHR43667">
    <property type="entry name" value="CYCLOPROPANE-FATTY-ACYL-PHOSPHOLIPID SYNTHASE"/>
    <property type="match status" value="1"/>
</dbReference>
<evidence type="ECO:0000313" key="11">
    <source>
        <dbReference type="Proteomes" id="UP000264693"/>
    </source>
</evidence>
<evidence type="ECO:0000313" key="9">
    <source>
        <dbReference type="EMBL" id="PHO15466.1"/>
    </source>
</evidence>
<evidence type="ECO:0000256" key="4">
    <source>
        <dbReference type="ARBA" id="ARBA00022691"/>
    </source>
</evidence>
<dbReference type="EMBL" id="CP032101">
    <property type="protein sequence ID" value="AXX86446.1"/>
    <property type="molecule type" value="Genomic_DNA"/>
</dbReference>
<keyword evidence="4" id="KW-0949">S-adenosyl-L-methionine</keyword>
<dbReference type="Gene3D" id="3.40.50.150">
    <property type="entry name" value="Vaccinia Virus protein VP39"/>
    <property type="match status" value="1"/>
</dbReference>
<dbReference type="Pfam" id="PF25371">
    <property type="entry name" value="DUF7884"/>
    <property type="match status" value="1"/>
</dbReference>